<dbReference type="Gene3D" id="2.10.50.10">
    <property type="entry name" value="Tumor Necrosis Factor Receptor, subunit A, domain 2"/>
    <property type="match status" value="3"/>
</dbReference>
<dbReference type="EMBL" id="LWCA01000681">
    <property type="protein sequence ID" value="OAF67357.1"/>
    <property type="molecule type" value="Genomic_DNA"/>
</dbReference>
<accession>A0A177AZ92</accession>
<proteinExistence type="predicted"/>
<dbReference type="InterPro" id="IPR009030">
    <property type="entry name" value="Growth_fac_rcpt_cys_sf"/>
</dbReference>
<reference evidence="2 3" key="1">
    <citation type="submission" date="2016-04" db="EMBL/GenBank/DDBJ databases">
        <title>The genome of Intoshia linei affirms orthonectids as highly simplified spiralians.</title>
        <authorList>
            <person name="Mikhailov K.V."/>
            <person name="Slusarev G.S."/>
            <person name="Nikitin M.A."/>
            <person name="Logacheva M.D."/>
            <person name="Penin A."/>
            <person name="Aleoshin V."/>
            <person name="Panchin Y.V."/>
        </authorList>
    </citation>
    <scope>NUCLEOTIDE SEQUENCE [LARGE SCALE GENOMIC DNA]</scope>
    <source>
        <strain evidence="2">Intl2013</strain>
        <tissue evidence="2">Whole animal</tissue>
    </source>
</reference>
<dbReference type="Proteomes" id="UP000078046">
    <property type="component" value="Unassembled WGS sequence"/>
</dbReference>
<evidence type="ECO:0000256" key="1">
    <source>
        <dbReference type="SAM" id="SignalP"/>
    </source>
</evidence>
<feature type="signal peptide" evidence="1">
    <location>
        <begin position="1"/>
        <end position="23"/>
    </location>
</feature>
<protein>
    <submittedName>
        <fullName evidence="2">Uncharacterized protein</fullName>
    </submittedName>
</protein>
<comment type="caution">
    <text evidence="2">The sequence shown here is derived from an EMBL/GenBank/DDBJ whole genome shotgun (WGS) entry which is preliminary data.</text>
</comment>
<dbReference type="SUPFAM" id="SSF57184">
    <property type="entry name" value="Growth factor receptor domain"/>
    <property type="match status" value="6"/>
</dbReference>
<keyword evidence="3" id="KW-1185">Reference proteome</keyword>
<dbReference type="SMART" id="SM01411">
    <property type="entry name" value="Ephrin_rec_like"/>
    <property type="match status" value="27"/>
</dbReference>
<name>A0A177AZ92_9BILA</name>
<keyword evidence="1" id="KW-0732">Signal</keyword>
<dbReference type="PANTHER" id="PTHR46104">
    <property type="entry name" value="GENE 9195-RELATED-RELATED"/>
    <property type="match status" value="1"/>
</dbReference>
<feature type="chain" id="PRO_5008056790" evidence="1">
    <location>
        <begin position="24"/>
        <end position="1698"/>
    </location>
</feature>
<dbReference type="OrthoDB" id="413581at2759"/>
<gene>
    <name evidence="2" type="ORF">A3Q56_04909</name>
</gene>
<feature type="non-terminal residue" evidence="2">
    <location>
        <position position="1698"/>
    </location>
</feature>
<dbReference type="PANTHER" id="PTHR46104:SF1">
    <property type="entry name" value="GENE 9195-RELATED"/>
    <property type="match status" value="1"/>
</dbReference>
<sequence>MKNKRNSVLFLLLLYTEILYVYGACPKGFVTSGLNCLNCPAGKQCSSATATDCLDGEYSLEGRTLECVVCSAGYKCPTKSAQPIICPIGYYSASGSKDCTICQKGFSCHQSLSPVACPLGHYSFQSDTICLPCIKGYACTNTLITKCTNGQYSELYEMLCTICPIGSACDGYSKITCSTGFHTNGLSGQSKCTPCSPGFTCSSTTASSLACAADEYSTNEMAFCEKCPAGYECIGKSFKKVCPLGYYSAVNSITCTICPKGYYCPVTAAINIKCPKGTYNDVTGRNFCLNAEIGKYVDLEAQFVSKDCASGYYAVEEKLSICTACELGYECTASTRVACKPGQYSLGLTSKCTNCEAGFYCPTTTQKLSCIAGSYSLIGYIACLPCPTGKTCTNTGSLVQCTDGKYMEENVGGATCIDCPAGSYCPNINQREIKTCINGQYCPTNSIIYQNCPVGKFCSTPKDDPVDCPSGTYSFGRKTQCDKSDYGFFSVDLITIIQICSIGKYASTQGATACSSCQAGYYCPAGTIKLNPTKALCMKGFYCSNGGTIIPCPAGTYGQKHGATSEVDGCATCPSGYYCLEATVYPADCLPGHYCPTGTQEIKGIKCGKGKYQDLYNAKLSTDCKPCNAGRYCLEATSSQDCSTCTCPVGSYCLAGTLAPVQCIAGKYTQKAGSTSVADCIDCPKGYYCTLASPFPIPCPKGTYNNVLGSTQLSACVTCTTGKICNKDGLETPNASCPQGHYCPLGTQDLKSYPCPAGTINDSFGKTQLSDCVACPAGKSCSIGTGGSVRPLPCSIASYCPAGTSQSFNLKCLAGTWSDRINLISATDCYQCPRGKYCPIGTKTPLPCPKGYCCPFSTKHGLDNPCLAGTYSSTSELESCNQCKSCPVGNYCVKASTVPKKCSIGTYNPNRLGKTISDCLKCTAGYYCPIGTTNPQICAPGTYSREGLGSCSSCIEGRYCDKYGTTFSMMYDTNICPSGMICPSGLAYIPNLLQNTCTIGYYCPKGTINTKPIPCPIGTYSDVTGLKAVEECKSCKAGSCCPTMGMISPNTKCVKGYYCPEKTGNCKTYACPQGTYRSMTGATSFQDCQPCPSGKYCDTVGLEIFKDCKIGHFCPANSRFAQPCPIGTYSNSIGLVRMDQCVKCPGGKYCAGVGLNQPTDICDAGYICKLAAFSSAPYETVTGTICPAGFYCTPGTAAPTSCSPGKYVVNAGAKTKFDCIPAQPGKYSTGSGAGGSPLKDCAAGFFCTGGSAIPNQHETEAGHFSIAGSFRQTPCPSGYYQPEKMGENCIKCTKGYYCPTVKTITPIKSQMGKYSPEASSSPIDCPKGTFLGDIERFDLTHCSKCTAGKACSVTGLSAPNLDCQPGYYCTTGAQSDAPTGQNGNKCLKGHYCPSGTRNYMENPCPIGTYSSTDSNTIISNCKNCDAGKYCDSLGMFQIAGSCSSGYFCTSKAKKSKPEDGVTGGPCPKNTFCVAGTVTPSNCADGKYQNNVASSACLTCYAGYYCISGADPVICPKGKYCPSGTGSSIPLCPVGTYNPSLGLTSASLCMSCHAKYYCSKPGLTKFDIVTLNYGIYECDKGYYCVYGNSIPNPSSDTSSSKGGICPAGYICAKGTDTPIPCPEGTYRSQTGGSDKTVDCKACDSGKYCDVLGSTTATKKCYAGYFCLSGSNIPNPTDTVMGGICGLGKYCPIGSSSEQT</sequence>
<evidence type="ECO:0000313" key="2">
    <source>
        <dbReference type="EMBL" id="OAF67357.1"/>
    </source>
</evidence>
<evidence type="ECO:0000313" key="3">
    <source>
        <dbReference type="Proteomes" id="UP000078046"/>
    </source>
</evidence>
<organism evidence="2 3">
    <name type="scientific">Intoshia linei</name>
    <dbReference type="NCBI Taxonomy" id="1819745"/>
    <lineage>
        <taxon>Eukaryota</taxon>
        <taxon>Metazoa</taxon>
        <taxon>Spiralia</taxon>
        <taxon>Lophotrochozoa</taxon>
        <taxon>Mesozoa</taxon>
        <taxon>Orthonectida</taxon>
        <taxon>Rhopaluridae</taxon>
        <taxon>Intoshia</taxon>
    </lineage>
</organism>